<dbReference type="InterPro" id="IPR050832">
    <property type="entry name" value="Bact_Acetyltransf"/>
</dbReference>
<sequence length="160" mass="17925">MLIRSFVPNDLTAITQLTIDTFGPFYEEHFRPLVGELIFANQHGNWRTDYHRQVAALHDPDQHKHLAIADVDGAIAGYVAFSVDPENRNGNVEMLAVDEQHRRLGAGRELCEHAFAEMRELGADVVEIGTGGDPFHAPARALYEELGCTPLPVTVYYRQL</sequence>
<dbReference type="PANTHER" id="PTHR43877">
    <property type="entry name" value="AMINOALKYLPHOSPHONATE N-ACETYLTRANSFERASE-RELATED-RELATED"/>
    <property type="match status" value="1"/>
</dbReference>
<reference evidence="4" key="1">
    <citation type="submission" date="2020-10" db="EMBL/GenBank/DDBJ databases">
        <title>Diversity and distribution of actinomycetes associated with coral in the coast of Hainan.</title>
        <authorList>
            <person name="Li F."/>
        </authorList>
    </citation>
    <scope>NUCLEOTIDE SEQUENCE</scope>
    <source>
        <strain evidence="4">HNM0983</strain>
    </source>
</reference>
<dbReference type="InterPro" id="IPR016181">
    <property type="entry name" value="Acyl_CoA_acyltransferase"/>
</dbReference>
<evidence type="ECO:0000256" key="1">
    <source>
        <dbReference type="ARBA" id="ARBA00022679"/>
    </source>
</evidence>
<keyword evidence="5" id="KW-1185">Reference proteome</keyword>
<keyword evidence="2" id="KW-0012">Acyltransferase</keyword>
<dbReference type="CDD" id="cd04301">
    <property type="entry name" value="NAT_SF"/>
    <property type="match status" value="1"/>
</dbReference>
<gene>
    <name evidence="4" type="ORF">IQ251_00500</name>
</gene>
<protein>
    <submittedName>
        <fullName evidence="4">GNAT family N-acetyltransferase</fullName>
    </submittedName>
</protein>
<keyword evidence="1" id="KW-0808">Transferase</keyword>
<name>A0A929B4B2_9PSEU</name>
<dbReference type="AlphaFoldDB" id="A0A929B4B2"/>
<dbReference type="Proteomes" id="UP000598360">
    <property type="component" value="Unassembled WGS sequence"/>
</dbReference>
<evidence type="ECO:0000313" key="4">
    <source>
        <dbReference type="EMBL" id="MBE9372917.1"/>
    </source>
</evidence>
<accession>A0A929B4B2</accession>
<dbReference type="SUPFAM" id="SSF55729">
    <property type="entry name" value="Acyl-CoA N-acyltransferases (Nat)"/>
    <property type="match status" value="1"/>
</dbReference>
<evidence type="ECO:0000256" key="2">
    <source>
        <dbReference type="ARBA" id="ARBA00023315"/>
    </source>
</evidence>
<dbReference type="InterPro" id="IPR000182">
    <property type="entry name" value="GNAT_dom"/>
</dbReference>
<proteinExistence type="predicted"/>
<dbReference type="RefSeq" id="WP_193926369.1">
    <property type="nucleotide sequence ID" value="NZ_JADEYC010000001.1"/>
</dbReference>
<comment type="caution">
    <text evidence="4">The sequence shown here is derived from an EMBL/GenBank/DDBJ whole genome shotgun (WGS) entry which is preliminary data.</text>
</comment>
<dbReference type="PROSITE" id="PS51186">
    <property type="entry name" value="GNAT"/>
    <property type="match status" value="1"/>
</dbReference>
<dbReference type="EMBL" id="JADEYC010000001">
    <property type="protein sequence ID" value="MBE9372917.1"/>
    <property type="molecule type" value="Genomic_DNA"/>
</dbReference>
<feature type="domain" description="N-acetyltransferase" evidence="3">
    <location>
        <begin position="1"/>
        <end position="160"/>
    </location>
</feature>
<dbReference type="GO" id="GO:0016747">
    <property type="term" value="F:acyltransferase activity, transferring groups other than amino-acyl groups"/>
    <property type="evidence" value="ECO:0007669"/>
    <property type="project" value="InterPro"/>
</dbReference>
<dbReference type="Gene3D" id="3.40.630.30">
    <property type="match status" value="1"/>
</dbReference>
<evidence type="ECO:0000313" key="5">
    <source>
        <dbReference type="Proteomes" id="UP000598360"/>
    </source>
</evidence>
<evidence type="ECO:0000259" key="3">
    <source>
        <dbReference type="PROSITE" id="PS51186"/>
    </source>
</evidence>
<dbReference type="Pfam" id="PF00583">
    <property type="entry name" value="Acetyltransf_1"/>
    <property type="match status" value="1"/>
</dbReference>
<organism evidence="4 5">
    <name type="scientific">Saccharopolyspora montiporae</name>
    <dbReference type="NCBI Taxonomy" id="2781240"/>
    <lineage>
        <taxon>Bacteria</taxon>
        <taxon>Bacillati</taxon>
        <taxon>Actinomycetota</taxon>
        <taxon>Actinomycetes</taxon>
        <taxon>Pseudonocardiales</taxon>
        <taxon>Pseudonocardiaceae</taxon>
        <taxon>Saccharopolyspora</taxon>
    </lineage>
</organism>